<name>A0A9P1G7R9_9DINO</name>
<protein>
    <submittedName>
        <fullName evidence="5">Kelch-like protein 12</fullName>
    </submittedName>
</protein>
<accession>A0A9P1G7R9</accession>
<comment type="caution">
    <text evidence="3">The sequence shown here is derived from an EMBL/GenBank/DDBJ whole genome shotgun (WGS) entry which is preliminary data.</text>
</comment>
<keyword evidence="2" id="KW-0677">Repeat</keyword>
<dbReference type="SMART" id="SM00612">
    <property type="entry name" value="Kelch"/>
    <property type="match status" value="6"/>
</dbReference>
<dbReference type="Pfam" id="PF24681">
    <property type="entry name" value="Kelch_KLHDC2_KLHL20_DRC7"/>
    <property type="match status" value="1"/>
</dbReference>
<keyword evidence="1" id="KW-0880">Kelch repeat</keyword>
<gene>
    <name evidence="3" type="ORF">C1SCF055_LOCUS26493</name>
</gene>
<evidence type="ECO:0000313" key="5">
    <source>
        <dbReference type="EMBL" id="CAL4787684.1"/>
    </source>
</evidence>
<dbReference type="OrthoDB" id="45365at2759"/>
<proteinExistence type="predicted"/>
<organism evidence="3">
    <name type="scientific">Cladocopium goreaui</name>
    <dbReference type="NCBI Taxonomy" id="2562237"/>
    <lineage>
        <taxon>Eukaryota</taxon>
        <taxon>Sar</taxon>
        <taxon>Alveolata</taxon>
        <taxon>Dinophyceae</taxon>
        <taxon>Suessiales</taxon>
        <taxon>Symbiodiniaceae</taxon>
        <taxon>Cladocopium</taxon>
    </lineage>
</organism>
<reference evidence="4" key="2">
    <citation type="submission" date="2024-04" db="EMBL/GenBank/DDBJ databases">
        <authorList>
            <person name="Chen Y."/>
            <person name="Shah S."/>
            <person name="Dougan E. K."/>
            <person name="Thang M."/>
            <person name="Chan C."/>
        </authorList>
    </citation>
    <scope>NUCLEOTIDE SEQUENCE [LARGE SCALE GENOMIC DNA]</scope>
</reference>
<dbReference type="SUPFAM" id="SSF50965">
    <property type="entry name" value="Galactose oxidase, central domain"/>
    <property type="match status" value="2"/>
</dbReference>
<dbReference type="InterPro" id="IPR011043">
    <property type="entry name" value="Gal_Oxase/kelch_b-propeller"/>
</dbReference>
<evidence type="ECO:0000256" key="2">
    <source>
        <dbReference type="ARBA" id="ARBA00022737"/>
    </source>
</evidence>
<keyword evidence="6" id="KW-1185">Reference proteome</keyword>
<evidence type="ECO:0000256" key="1">
    <source>
        <dbReference type="ARBA" id="ARBA00022441"/>
    </source>
</evidence>
<dbReference type="Gene3D" id="2.120.10.80">
    <property type="entry name" value="Kelch-type beta propeller"/>
    <property type="match status" value="2"/>
</dbReference>
<dbReference type="InterPro" id="IPR006652">
    <property type="entry name" value="Kelch_1"/>
</dbReference>
<evidence type="ECO:0000313" key="4">
    <source>
        <dbReference type="EMBL" id="CAL1153747.1"/>
    </source>
</evidence>
<dbReference type="EMBL" id="CAMXCT030002779">
    <property type="protein sequence ID" value="CAL4787684.1"/>
    <property type="molecule type" value="Genomic_DNA"/>
</dbReference>
<dbReference type="EMBL" id="CAMXCT020002779">
    <property type="protein sequence ID" value="CAL1153747.1"/>
    <property type="molecule type" value="Genomic_DNA"/>
</dbReference>
<dbReference type="PANTHER" id="PTHR46344:SF27">
    <property type="entry name" value="KELCH REPEAT SUPERFAMILY PROTEIN"/>
    <property type="match status" value="1"/>
</dbReference>
<evidence type="ECO:0000313" key="6">
    <source>
        <dbReference type="Proteomes" id="UP001152797"/>
    </source>
</evidence>
<dbReference type="AlphaFoldDB" id="A0A9P1G7R9"/>
<dbReference type="EMBL" id="CAMXCT010002779">
    <property type="protein sequence ID" value="CAI4000372.1"/>
    <property type="molecule type" value="Genomic_DNA"/>
</dbReference>
<sequence length="419" mass="44949">MSWVDFWPGRYELSKKLASLEQDEIGPQVRCCPFPLATPAMDSVLQDPQLLMILVAAAGLPTARACRAARKALGKELRSSMPVLYASAMPSIYVFGGACRNLGVLSNVMRLDAGGQQWQQVPAMPSARRLCSATACNGCLYVFGGEAVSLIPGAGFIPNSLNNLDGMLRDYMQLDNAERFDPLHGTWEVLPSMPTSRAGCAATTADGLIYVSGGRLGETVLNVFERFDPGIERWEVLPRVPTSRSGCSSATVKGRVYVLGGKCTNGRVQGVSERFHPSFGRWEKLQPMISPRSAFSAGVIADVIYAAGGFNGAIGLASVERFDPISGVWSETVAMNTPRVGGAAAVTGGCLYVFGGKSTEDLALAGESFDPLRQVWVKMPAMDERQVYCAGAAAVCACSPFSSDCMELYKESFCRDKRL</sequence>
<evidence type="ECO:0000313" key="3">
    <source>
        <dbReference type="EMBL" id="CAI4000372.1"/>
    </source>
</evidence>
<dbReference type="PANTHER" id="PTHR46344">
    <property type="entry name" value="OS02G0202900 PROTEIN"/>
    <property type="match status" value="1"/>
</dbReference>
<dbReference type="InterPro" id="IPR015915">
    <property type="entry name" value="Kelch-typ_b-propeller"/>
</dbReference>
<dbReference type="Proteomes" id="UP001152797">
    <property type="component" value="Unassembled WGS sequence"/>
</dbReference>
<reference evidence="3" key="1">
    <citation type="submission" date="2022-10" db="EMBL/GenBank/DDBJ databases">
        <authorList>
            <person name="Chen Y."/>
            <person name="Dougan E. K."/>
            <person name="Chan C."/>
            <person name="Rhodes N."/>
            <person name="Thang M."/>
        </authorList>
    </citation>
    <scope>NUCLEOTIDE SEQUENCE</scope>
</reference>
<dbReference type="Pfam" id="PF01344">
    <property type="entry name" value="Kelch_1"/>
    <property type="match status" value="1"/>
</dbReference>